<feature type="domain" description="Flagellin C-terminal" evidence="4">
    <location>
        <begin position="410"/>
        <end position="462"/>
    </location>
</feature>
<dbReference type="EMBL" id="VTET01000004">
    <property type="protein sequence ID" value="TYS72488.1"/>
    <property type="molecule type" value="Genomic_DNA"/>
</dbReference>
<protein>
    <recommendedName>
        <fullName evidence="4">Flagellin C-terminal domain-containing protein</fullName>
    </recommendedName>
</protein>
<dbReference type="PANTHER" id="PTHR42792">
    <property type="entry name" value="FLAGELLIN"/>
    <property type="match status" value="1"/>
</dbReference>
<proteinExistence type="inferred from homology"/>
<dbReference type="Gene3D" id="1.20.1330.10">
    <property type="entry name" value="f41 fragment of flagellin, N-terminal domain"/>
    <property type="match status" value="1"/>
</dbReference>
<dbReference type="OrthoDB" id="9796789at2"/>
<dbReference type="Proteomes" id="UP000324517">
    <property type="component" value="Unassembled WGS sequence"/>
</dbReference>
<dbReference type="InterPro" id="IPR001492">
    <property type="entry name" value="Flagellin"/>
</dbReference>
<gene>
    <name evidence="5" type="ORF">FZC75_10335</name>
</gene>
<evidence type="ECO:0000313" key="5">
    <source>
        <dbReference type="EMBL" id="TYS72488.1"/>
    </source>
</evidence>
<dbReference type="GO" id="GO:0005198">
    <property type="term" value="F:structural molecule activity"/>
    <property type="evidence" value="ECO:0007669"/>
    <property type="project" value="InterPro"/>
</dbReference>
<reference evidence="5 6" key="1">
    <citation type="submission" date="2019-08" db="EMBL/GenBank/DDBJ databases">
        <title>Bacillus genomes from the desert of Cuatro Cienegas, Coahuila.</title>
        <authorList>
            <person name="Olmedo-Alvarez G."/>
        </authorList>
    </citation>
    <scope>NUCLEOTIDE SEQUENCE [LARGE SCALE GENOMIC DNA]</scope>
    <source>
        <strain evidence="5 6">CH98b_3T</strain>
    </source>
</reference>
<dbReference type="AlphaFoldDB" id="A0A5D4TCM0"/>
<keyword evidence="3" id="KW-0975">Bacterial flagellum</keyword>
<comment type="caution">
    <text evidence="5">The sequence shown here is derived from an EMBL/GenBank/DDBJ whole genome shotgun (WGS) entry which is preliminary data.</text>
</comment>
<dbReference type="InterPro" id="IPR046358">
    <property type="entry name" value="Flagellin_C"/>
</dbReference>
<evidence type="ECO:0000256" key="3">
    <source>
        <dbReference type="ARBA" id="ARBA00023143"/>
    </source>
</evidence>
<dbReference type="SUPFAM" id="SSF64518">
    <property type="entry name" value="Phase 1 flagellin"/>
    <property type="match status" value="1"/>
</dbReference>
<evidence type="ECO:0000256" key="1">
    <source>
        <dbReference type="ARBA" id="ARBA00004365"/>
    </source>
</evidence>
<dbReference type="GO" id="GO:0009288">
    <property type="term" value="C:bacterial-type flagellum"/>
    <property type="evidence" value="ECO:0007669"/>
    <property type="project" value="UniProtKB-SubCell"/>
</dbReference>
<dbReference type="PANTHER" id="PTHR42792:SF2">
    <property type="entry name" value="FLAGELLIN"/>
    <property type="match status" value="1"/>
</dbReference>
<evidence type="ECO:0000313" key="6">
    <source>
        <dbReference type="Proteomes" id="UP000324517"/>
    </source>
</evidence>
<comment type="similarity">
    <text evidence="2">Belongs to the bacterial flagellin family.</text>
</comment>
<dbReference type="Pfam" id="PF00700">
    <property type="entry name" value="Flagellin_C"/>
    <property type="match status" value="1"/>
</dbReference>
<accession>A0A5D4TCM0</accession>
<sequence length="464" mass="49793">MPNWMPTSFTVFTGENDRFEFGINGLNKELTISPGVYTHHSFLNELNLELNKNDIPLIASFEENTRKLQFISPVGDFTIDSITGNAAEGYLLPLSVANRTGGVSVAGLPILSPSVTINFGVNDTLTLDVNSTTYSITITPGTYTVYGASQSGANTDSPFLSEINEQLTNAGAPVNAKFIYYANSDSPFNNGAGLYLTAIENTDSSSYLSDGTHTFGNFGGNARTTLFDQIADGWNVIDSSTVKTGSVITSPSGVRGEADLSNGLTIISGENDTLTFNINGTTNSIVLREGTYNSSDLIDELNFQFNNNSIGLNADLNSLSKLVISQTTPYDGDSINQFSGNAMLDLLYEVVQGEEPILETVTNPSQGTLSIQVGPNSESRFKLALTDVRTTALGIVNLTVASRDGAESSIDLIDEAIQKVSSERSKFGAYQNRLEHTVQNNTIAFKNLTSAESRIRDVDYALAA</sequence>
<evidence type="ECO:0000256" key="2">
    <source>
        <dbReference type="ARBA" id="ARBA00005709"/>
    </source>
</evidence>
<name>A0A5D4TCM0_9BACI</name>
<comment type="subcellular location">
    <subcellularLocation>
        <location evidence="1">Bacterial flagellum</location>
    </subcellularLocation>
</comment>
<evidence type="ECO:0000259" key="4">
    <source>
        <dbReference type="Pfam" id="PF00700"/>
    </source>
</evidence>
<organism evidence="5 6">
    <name type="scientific">Sutcliffiella horikoshii</name>
    <dbReference type="NCBI Taxonomy" id="79883"/>
    <lineage>
        <taxon>Bacteria</taxon>
        <taxon>Bacillati</taxon>
        <taxon>Bacillota</taxon>
        <taxon>Bacilli</taxon>
        <taxon>Bacillales</taxon>
        <taxon>Bacillaceae</taxon>
        <taxon>Sutcliffiella</taxon>
    </lineage>
</organism>